<dbReference type="AlphaFoldDB" id="A0A9W8I8L5"/>
<evidence type="ECO:0000313" key="4">
    <source>
        <dbReference type="Proteomes" id="UP001139887"/>
    </source>
</evidence>
<dbReference type="PANTHER" id="PTHR45932">
    <property type="entry name" value="PATELLIN-1"/>
    <property type="match status" value="1"/>
</dbReference>
<feature type="domain" description="CRAL-TRIO" evidence="2">
    <location>
        <begin position="100"/>
        <end position="272"/>
    </location>
</feature>
<sequence>MAENTQVKVGKAQRFSESESKLIAELREQLPEILQDAEKASEKPVGKALWGVELLPTETAERDLRIDVILSKFIRARNNDIKLAREMLVNTLKWRAEFGVEGILQEEFPHDVFGNVGYLYGHDNDGRPVTYNFYGGLDNKKVFGDLDQFLRWRVQLHERGMQQLDFVDVADMVQVHDYEGVGLLSYDKFARAASKATVQLMSDNYPETLATKIFANVPGWGETIFNIIGRWLSEETKKKFVVVSKTTAPSALAQRIGDDIPEKFRAKPEPAANPALDTDNNATKTTTEDASAQGTATLSAPAPEPAHIDAAEALPKPTDTAKDQNSAAVVADSQPGPEPATVTAAPEAAVAPAEPNDIATETAGMRLEDSTDPKEENIKK</sequence>
<dbReference type="CDD" id="cd00170">
    <property type="entry name" value="SEC14"/>
    <property type="match status" value="1"/>
</dbReference>
<dbReference type="PROSITE" id="PS50191">
    <property type="entry name" value="CRAL_TRIO"/>
    <property type="match status" value="1"/>
</dbReference>
<reference evidence="3" key="1">
    <citation type="submission" date="2022-07" db="EMBL/GenBank/DDBJ databases">
        <title>Phylogenomic reconstructions and comparative analyses of Kickxellomycotina fungi.</title>
        <authorList>
            <person name="Reynolds N.K."/>
            <person name="Stajich J.E."/>
            <person name="Barry K."/>
            <person name="Grigoriev I.V."/>
            <person name="Crous P."/>
            <person name="Smith M.E."/>
        </authorList>
    </citation>
    <scope>NUCLEOTIDE SEQUENCE</scope>
    <source>
        <strain evidence="3">NRRL 1566</strain>
    </source>
</reference>
<evidence type="ECO:0000256" key="1">
    <source>
        <dbReference type="SAM" id="MobiDB-lite"/>
    </source>
</evidence>
<feature type="compositionally biased region" description="Polar residues" evidence="1">
    <location>
        <begin position="278"/>
        <end position="298"/>
    </location>
</feature>
<dbReference type="SUPFAM" id="SSF46938">
    <property type="entry name" value="CRAL/TRIO N-terminal domain"/>
    <property type="match status" value="1"/>
</dbReference>
<dbReference type="InterPro" id="IPR036865">
    <property type="entry name" value="CRAL-TRIO_dom_sf"/>
</dbReference>
<evidence type="ECO:0000313" key="3">
    <source>
        <dbReference type="EMBL" id="KAJ2848920.1"/>
    </source>
</evidence>
<dbReference type="SMART" id="SM00516">
    <property type="entry name" value="SEC14"/>
    <property type="match status" value="1"/>
</dbReference>
<organism evidence="3 4">
    <name type="scientific">Coemansia brasiliensis</name>
    <dbReference type="NCBI Taxonomy" id="2650707"/>
    <lineage>
        <taxon>Eukaryota</taxon>
        <taxon>Fungi</taxon>
        <taxon>Fungi incertae sedis</taxon>
        <taxon>Zoopagomycota</taxon>
        <taxon>Kickxellomycotina</taxon>
        <taxon>Kickxellomycetes</taxon>
        <taxon>Kickxellales</taxon>
        <taxon>Kickxellaceae</taxon>
        <taxon>Coemansia</taxon>
    </lineage>
</organism>
<feature type="compositionally biased region" description="Low complexity" evidence="1">
    <location>
        <begin position="339"/>
        <end position="355"/>
    </location>
</feature>
<dbReference type="GO" id="GO:0008289">
    <property type="term" value="F:lipid binding"/>
    <property type="evidence" value="ECO:0007669"/>
    <property type="project" value="InterPro"/>
</dbReference>
<dbReference type="InterPro" id="IPR036273">
    <property type="entry name" value="CRAL/TRIO_N_dom_sf"/>
</dbReference>
<dbReference type="InterPro" id="IPR001251">
    <property type="entry name" value="CRAL-TRIO_dom"/>
</dbReference>
<feature type="compositionally biased region" description="Basic and acidic residues" evidence="1">
    <location>
        <begin position="366"/>
        <end position="380"/>
    </location>
</feature>
<proteinExistence type="predicted"/>
<protein>
    <submittedName>
        <fullName evidence="3">Non-classical phosphatidylinositol transfer protein (PITP)</fullName>
    </submittedName>
</protein>
<dbReference type="Proteomes" id="UP001139887">
    <property type="component" value="Unassembled WGS sequence"/>
</dbReference>
<comment type="caution">
    <text evidence="3">The sequence shown here is derived from an EMBL/GenBank/DDBJ whole genome shotgun (WGS) entry which is preliminary data.</text>
</comment>
<name>A0A9W8I8L5_9FUNG</name>
<dbReference type="EMBL" id="JANBUW010000120">
    <property type="protein sequence ID" value="KAJ2848920.1"/>
    <property type="molecule type" value="Genomic_DNA"/>
</dbReference>
<evidence type="ECO:0000259" key="2">
    <source>
        <dbReference type="PROSITE" id="PS50191"/>
    </source>
</evidence>
<feature type="compositionally biased region" description="Basic and acidic residues" evidence="1">
    <location>
        <begin position="259"/>
        <end position="268"/>
    </location>
</feature>
<accession>A0A9W8I8L5</accession>
<gene>
    <name evidence="3" type="primary">SFH5</name>
    <name evidence="3" type="ORF">IWW36_002997</name>
</gene>
<dbReference type="OrthoDB" id="75724at2759"/>
<keyword evidence="4" id="KW-1185">Reference proteome</keyword>
<dbReference type="InterPro" id="IPR044834">
    <property type="entry name" value="PATL"/>
</dbReference>
<dbReference type="Gene3D" id="3.40.525.10">
    <property type="entry name" value="CRAL-TRIO lipid binding domain"/>
    <property type="match status" value="1"/>
</dbReference>
<dbReference type="Pfam" id="PF00650">
    <property type="entry name" value="CRAL_TRIO"/>
    <property type="match status" value="1"/>
</dbReference>
<feature type="region of interest" description="Disordered" evidence="1">
    <location>
        <begin position="259"/>
        <end position="380"/>
    </location>
</feature>
<dbReference type="SUPFAM" id="SSF52087">
    <property type="entry name" value="CRAL/TRIO domain"/>
    <property type="match status" value="1"/>
</dbReference>
<dbReference type="PANTHER" id="PTHR45932:SF17">
    <property type="entry name" value="CELLULAR RETINALDEHYDE-BINDING_TRIPLE FUNCTION DOMAIN-CONTAINING PROTEIN"/>
    <property type="match status" value="1"/>
</dbReference>